<evidence type="ECO:0000313" key="2">
    <source>
        <dbReference type="EMBL" id="RHA13073.1"/>
    </source>
</evidence>
<sequence>MIREVDLVSYLPPFMQSYKEPVAALEAENPEFSLMWSATDRCLRNRFISTADEYGISRFEKMLKIYPTADDTLESRRSRVQSKWFNTIPYTWKVLLQKLLVLCGDSDFEVTGDFKTGYTLYIDTDLELYGQVEELENIINTMIPENLVVVSKNSIPCNIKGAVLFGGGICFINEFIITNDFREVFDVNGSSVFGGGIVQTEMLNITNDSQETVSVQGTVNFGGKATDTAMVTISTDFNETIRADMDAKAASGVVQVDFIEIKTT</sequence>
<evidence type="ECO:0000313" key="4">
    <source>
        <dbReference type="Proteomes" id="UP000286341"/>
    </source>
</evidence>
<accession>A0A412Q0W0</accession>
<evidence type="ECO:0000313" key="1">
    <source>
        <dbReference type="EMBL" id="RGT78881.1"/>
    </source>
</evidence>
<reference evidence="3 4" key="1">
    <citation type="submission" date="2018-08" db="EMBL/GenBank/DDBJ databases">
        <title>A genome reference for cultivated species of the human gut microbiota.</title>
        <authorList>
            <person name="Zou Y."/>
            <person name="Xue W."/>
            <person name="Luo G."/>
        </authorList>
    </citation>
    <scope>NUCLEOTIDE SEQUENCE [LARGE SCALE GENOMIC DNA]</scope>
    <source>
        <strain evidence="1 3">AF18-16LB</strain>
        <strain evidence="2 4">AM44-1AT</strain>
    </source>
</reference>
<dbReference type="InterPro" id="IPR018755">
    <property type="entry name" value="Phage_Mu_Gp48"/>
</dbReference>
<name>A0A412Q0W0_9FIRM</name>
<dbReference type="Proteomes" id="UP000284296">
    <property type="component" value="Unassembled WGS sequence"/>
</dbReference>
<dbReference type="EMBL" id="QRXG01000031">
    <property type="protein sequence ID" value="RGT78881.1"/>
    <property type="molecule type" value="Genomic_DNA"/>
</dbReference>
<dbReference type="EMBL" id="QSFB01000011">
    <property type="protein sequence ID" value="RHA13073.1"/>
    <property type="molecule type" value="Genomic_DNA"/>
</dbReference>
<comment type="caution">
    <text evidence="1">The sequence shown here is derived from an EMBL/GenBank/DDBJ whole genome shotgun (WGS) entry which is preliminary data.</text>
</comment>
<dbReference type="Pfam" id="PF10076">
    <property type="entry name" value="Phage_Mu_Gp48"/>
    <property type="match status" value="1"/>
</dbReference>
<dbReference type="AlphaFoldDB" id="A0A412Q0W0"/>
<protein>
    <submittedName>
        <fullName evidence="1">DUF2313 domain-containing protein</fullName>
    </submittedName>
</protein>
<proteinExistence type="predicted"/>
<gene>
    <name evidence="2" type="ORF">DW948_09115</name>
    <name evidence="1" type="ORF">DWX06_13745</name>
</gene>
<dbReference type="Proteomes" id="UP000286341">
    <property type="component" value="Unassembled WGS sequence"/>
</dbReference>
<organism evidence="1 3">
    <name type="scientific">Agathobacter rectalis</name>
    <dbReference type="NCBI Taxonomy" id="39491"/>
    <lineage>
        <taxon>Bacteria</taxon>
        <taxon>Bacillati</taxon>
        <taxon>Bacillota</taxon>
        <taxon>Clostridia</taxon>
        <taxon>Lachnospirales</taxon>
        <taxon>Lachnospiraceae</taxon>
        <taxon>Agathobacter</taxon>
    </lineage>
</organism>
<dbReference type="RefSeq" id="WP_003500634.1">
    <property type="nucleotide sequence ID" value="NZ_QRXF01000020.1"/>
</dbReference>
<evidence type="ECO:0000313" key="3">
    <source>
        <dbReference type="Proteomes" id="UP000284296"/>
    </source>
</evidence>